<proteinExistence type="predicted"/>
<comment type="caution">
    <text evidence="2">The sequence shown here is derived from an EMBL/GenBank/DDBJ whole genome shotgun (WGS) entry which is preliminary data.</text>
</comment>
<keyword evidence="3" id="KW-1185">Reference proteome</keyword>
<dbReference type="Proteomes" id="UP001431209">
    <property type="component" value="Unassembled WGS sequence"/>
</dbReference>
<accession>A0AAW2YP47</accession>
<dbReference type="InterPro" id="IPR000120">
    <property type="entry name" value="Amidase"/>
</dbReference>
<protein>
    <recommendedName>
        <fullName evidence="1">Amidase domain-containing protein</fullName>
    </recommendedName>
</protein>
<dbReference type="GO" id="GO:0003824">
    <property type="term" value="F:catalytic activity"/>
    <property type="evidence" value="ECO:0007669"/>
    <property type="project" value="InterPro"/>
</dbReference>
<dbReference type="EMBL" id="JAOPGA020000460">
    <property type="protein sequence ID" value="KAL0478678.1"/>
    <property type="molecule type" value="Genomic_DNA"/>
</dbReference>
<dbReference type="Gene3D" id="3.90.1300.10">
    <property type="entry name" value="Amidase signature (AS) domain"/>
    <property type="match status" value="1"/>
</dbReference>
<name>A0AAW2YP47_9EUKA</name>
<evidence type="ECO:0000313" key="2">
    <source>
        <dbReference type="EMBL" id="KAL0478678.1"/>
    </source>
</evidence>
<dbReference type="AlphaFoldDB" id="A0AAW2YP47"/>
<dbReference type="PANTHER" id="PTHR11895:SF7">
    <property type="entry name" value="GLUTAMYL-TRNA(GLN) AMIDOTRANSFERASE SUBUNIT A, MITOCHONDRIAL"/>
    <property type="match status" value="1"/>
</dbReference>
<sequence length="292" mass="32917">MARSMEDIALCMDVLAKEDEEDWLSCYPGRRDTLIKNPYTTPEIGSDVKGLKVAVSLNLGGYVKYVHQDVMESIKSAVDVFEKNGAIVTFVDDDFPLSKFDLYKTYKVLWLGGVAHLLKTKKDSDDLTEAEIKELMDEGLYTIGKQGEKYTAVEAMHAEQDRAKMGVAMNKFYRKYDVLVTPTLPIPPFEANKEVPSNIEQIASGRDSSYWEDADMVRFWGWTPLSYVFNMTKQPCGCIPCGSFKEGNRLPISMQVVGPLFGEDVVLKVCNSFQKHTSFHRRVADQQVSSDS</sequence>
<dbReference type="Pfam" id="PF01425">
    <property type="entry name" value="Amidase"/>
    <property type="match status" value="1"/>
</dbReference>
<reference evidence="2 3" key="1">
    <citation type="submission" date="2024-03" db="EMBL/GenBank/DDBJ databases">
        <title>The Acrasis kona genome and developmental transcriptomes reveal deep origins of eukaryotic multicellular pathways.</title>
        <authorList>
            <person name="Sheikh S."/>
            <person name="Fu C.-J."/>
            <person name="Brown M.W."/>
            <person name="Baldauf S.L."/>
        </authorList>
    </citation>
    <scope>NUCLEOTIDE SEQUENCE [LARGE SCALE GENOMIC DNA]</scope>
    <source>
        <strain evidence="2 3">ATCC MYA-3509</strain>
    </source>
</reference>
<organism evidence="2 3">
    <name type="scientific">Acrasis kona</name>
    <dbReference type="NCBI Taxonomy" id="1008807"/>
    <lineage>
        <taxon>Eukaryota</taxon>
        <taxon>Discoba</taxon>
        <taxon>Heterolobosea</taxon>
        <taxon>Tetramitia</taxon>
        <taxon>Eutetramitia</taxon>
        <taxon>Acrasidae</taxon>
        <taxon>Acrasis</taxon>
    </lineage>
</organism>
<evidence type="ECO:0000313" key="3">
    <source>
        <dbReference type="Proteomes" id="UP001431209"/>
    </source>
</evidence>
<evidence type="ECO:0000259" key="1">
    <source>
        <dbReference type="Pfam" id="PF01425"/>
    </source>
</evidence>
<gene>
    <name evidence="2" type="ORF">AKO1_008293</name>
</gene>
<dbReference type="PANTHER" id="PTHR11895">
    <property type="entry name" value="TRANSAMIDASE"/>
    <property type="match status" value="1"/>
</dbReference>
<dbReference type="InterPro" id="IPR036928">
    <property type="entry name" value="AS_sf"/>
</dbReference>
<dbReference type="SUPFAM" id="SSF75304">
    <property type="entry name" value="Amidase signature (AS) enzymes"/>
    <property type="match status" value="1"/>
</dbReference>
<feature type="domain" description="Amidase" evidence="1">
    <location>
        <begin position="1"/>
        <end position="267"/>
    </location>
</feature>
<dbReference type="InterPro" id="IPR023631">
    <property type="entry name" value="Amidase_dom"/>
</dbReference>